<comment type="caution">
    <text evidence="1">The sequence shown here is derived from an EMBL/GenBank/DDBJ whole genome shotgun (WGS) entry which is preliminary data.</text>
</comment>
<sequence length="140" mass="15449">MYCQLMRSGWLCFTLPPPPLLPPLPSPPPVPSSSGSPSGARVQATINIWQEKFSSLTSRCVIVPRCWSWWCWWYDGREGKVVVCGAGEGVIVVAVVWQREGKGCAVGWKAVVKKGYGMMVVMVVWGDDRIPIQCSPGVKR</sequence>
<reference evidence="1 2" key="1">
    <citation type="submission" date="2019-05" db="EMBL/GenBank/DDBJ databases">
        <title>Another draft genome of Portunus trituberculatus and its Hox gene families provides insights of decapod evolution.</title>
        <authorList>
            <person name="Jeong J.-H."/>
            <person name="Song I."/>
            <person name="Kim S."/>
            <person name="Choi T."/>
            <person name="Kim D."/>
            <person name="Ryu S."/>
            <person name="Kim W."/>
        </authorList>
    </citation>
    <scope>NUCLEOTIDE SEQUENCE [LARGE SCALE GENOMIC DNA]</scope>
    <source>
        <tissue evidence="1">Muscle</tissue>
    </source>
</reference>
<evidence type="ECO:0000313" key="1">
    <source>
        <dbReference type="EMBL" id="MPC48195.1"/>
    </source>
</evidence>
<keyword evidence="2" id="KW-1185">Reference proteome</keyword>
<proteinExistence type="predicted"/>
<evidence type="ECO:0000313" key="2">
    <source>
        <dbReference type="Proteomes" id="UP000324222"/>
    </source>
</evidence>
<organism evidence="1 2">
    <name type="scientific">Portunus trituberculatus</name>
    <name type="common">Swimming crab</name>
    <name type="synonym">Neptunus trituberculatus</name>
    <dbReference type="NCBI Taxonomy" id="210409"/>
    <lineage>
        <taxon>Eukaryota</taxon>
        <taxon>Metazoa</taxon>
        <taxon>Ecdysozoa</taxon>
        <taxon>Arthropoda</taxon>
        <taxon>Crustacea</taxon>
        <taxon>Multicrustacea</taxon>
        <taxon>Malacostraca</taxon>
        <taxon>Eumalacostraca</taxon>
        <taxon>Eucarida</taxon>
        <taxon>Decapoda</taxon>
        <taxon>Pleocyemata</taxon>
        <taxon>Brachyura</taxon>
        <taxon>Eubrachyura</taxon>
        <taxon>Portunoidea</taxon>
        <taxon>Portunidae</taxon>
        <taxon>Portuninae</taxon>
        <taxon>Portunus</taxon>
    </lineage>
</organism>
<name>A0A5B7FS34_PORTR</name>
<dbReference type="Proteomes" id="UP000324222">
    <property type="component" value="Unassembled WGS sequence"/>
</dbReference>
<dbReference type="AlphaFoldDB" id="A0A5B7FS34"/>
<accession>A0A5B7FS34</accession>
<gene>
    <name evidence="1" type="ORF">E2C01_041963</name>
</gene>
<dbReference type="EMBL" id="VSRR010008154">
    <property type="protein sequence ID" value="MPC48195.1"/>
    <property type="molecule type" value="Genomic_DNA"/>
</dbReference>
<protein>
    <submittedName>
        <fullName evidence="1">Uncharacterized protein</fullName>
    </submittedName>
</protein>